<keyword evidence="2" id="KW-0732">Signal</keyword>
<proteinExistence type="inferred from homology"/>
<keyword evidence="4" id="KW-1185">Reference proteome</keyword>
<dbReference type="EMBL" id="CAJZAG010000013">
    <property type="protein sequence ID" value="CAG9184610.1"/>
    <property type="molecule type" value="Genomic_DNA"/>
</dbReference>
<accession>A0ABM8XW14</accession>
<comment type="similarity">
    <text evidence="1">Belongs to the UPF0065 (bug) family.</text>
</comment>
<dbReference type="Gene3D" id="3.40.190.150">
    <property type="entry name" value="Bordetella uptake gene, domain 1"/>
    <property type="match status" value="1"/>
</dbReference>
<dbReference type="Pfam" id="PF03401">
    <property type="entry name" value="TctC"/>
    <property type="match status" value="1"/>
</dbReference>
<reference evidence="3 4" key="1">
    <citation type="submission" date="2021-08" db="EMBL/GenBank/DDBJ databases">
        <authorList>
            <person name="Peeters C."/>
        </authorList>
    </citation>
    <scope>NUCLEOTIDE SEQUENCE [LARGE SCALE GENOMIC DNA]</scope>
    <source>
        <strain evidence="3 4">LMG 32289</strain>
    </source>
</reference>
<dbReference type="RefSeq" id="WP_223994373.1">
    <property type="nucleotide sequence ID" value="NZ_CAJZAG010000013.1"/>
</dbReference>
<dbReference type="Proteomes" id="UP000706525">
    <property type="component" value="Unassembled WGS sequence"/>
</dbReference>
<evidence type="ECO:0000313" key="4">
    <source>
        <dbReference type="Proteomes" id="UP000706525"/>
    </source>
</evidence>
<feature type="chain" id="PRO_5047474164" description="Tripartite tricarboxylate transporter substrate binding protein" evidence="2">
    <location>
        <begin position="28"/>
        <end position="328"/>
    </location>
</feature>
<evidence type="ECO:0000313" key="3">
    <source>
        <dbReference type="EMBL" id="CAG9184610.1"/>
    </source>
</evidence>
<feature type="signal peptide" evidence="2">
    <location>
        <begin position="1"/>
        <end position="27"/>
    </location>
</feature>
<dbReference type="InterPro" id="IPR005064">
    <property type="entry name" value="BUG"/>
</dbReference>
<comment type="caution">
    <text evidence="3">The sequence shown here is derived from an EMBL/GenBank/DDBJ whole genome shotgun (WGS) entry which is preliminary data.</text>
</comment>
<name>A0ABM8XW14_9BURK</name>
<gene>
    <name evidence="3" type="ORF">LMG32289_05665</name>
</gene>
<evidence type="ECO:0008006" key="5">
    <source>
        <dbReference type="Google" id="ProtNLM"/>
    </source>
</evidence>
<protein>
    <recommendedName>
        <fullName evidence="5">Tripartite tricarboxylate transporter substrate binding protein</fullName>
    </recommendedName>
</protein>
<sequence length="328" mass="34378">MQYRNSILAGAVVAAAGLALSAPLANAQSTPYPSKPISIVVPNPPGGVVDTSARLIADTMAKQLGQAVVIDNRAGGSGNIAYQMVARAPKDGYTLLASYSAYHVGNPSMFAKLPWSQKDLVPVALITVATNVITVNPAVPANNLKEFIAYLKQNPGKVNYASQGNGSLSHVGTELFTQVTDTKMVHVPYKGSGPAIQDVLAGQVQVFITTPPSVIGHIQTGKLKPLAVTSKARHPMLPNVPTTAEAGLPGFELEAWVALFAPAGTPPDVVAKLTTNVKQVLEQAETKKRAEAVGIEARYLDPAGLGDLVAKDSEYWGKIIKAKNITAD</sequence>
<dbReference type="PIRSF" id="PIRSF017082">
    <property type="entry name" value="YflP"/>
    <property type="match status" value="1"/>
</dbReference>
<dbReference type="PANTHER" id="PTHR42928:SF5">
    <property type="entry name" value="BLR1237 PROTEIN"/>
    <property type="match status" value="1"/>
</dbReference>
<evidence type="ECO:0000256" key="1">
    <source>
        <dbReference type="ARBA" id="ARBA00006987"/>
    </source>
</evidence>
<dbReference type="InterPro" id="IPR042100">
    <property type="entry name" value="Bug_dom1"/>
</dbReference>
<evidence type="ECO:0000256" key="2">
    <source>
        <dbReference type="SAM" id="SignalP"/>
    </source>
</evidence>
<dbReference type="CDD" id="cd07012">
    <property type="entry name" value="PBP2_Bug_TTT"/>
    <property type="match status" value="1"/>
</dbReference>
<organism evidence="3 4">
    <name type="scientific">Cupriavidus pampae</name>
    <dbReference type="NCBI Taxonomy" id="659251"/>
    <lineage>
        <taxon>Bacteria</taxon>
        <taxon>Pseudomonadati</taxon>
        <taxon>Pseudomonadota</taxon>
        <taxon>Betaproteobacteria</taxon>
        <taxon>Burkholderiales</taxon>
        <taxon>Burkholderiaceae</taxon>
        <taxon>Cupriavidus</taxon>
    </lineage>
</organism>
<dbReference type="Gene3D" id="3.40.190.10">
    <property type="entry name" value="Periplasmic binding protein-like II"/>
    <property type="match status" value="1"/>
</dbReference>
<dbReference type="PANTHER" id="PTHR42928">
    <property type="entry name" value="TRICARBOXYLATE-BINDING PROTEIN"/>
    <property type="match status" value="1"/>
</dbReference>
<dbReference type="SUPFAM" id="SSF53850">
    <property type="entry name" value="Periplasmic binding protein-like II"/>
    <property type="match status" value="1"/>
</dbReference>